<accession>A0AAV2ST45</accession>
<feature type="transmembrane region" description="Helical" evidence="5">
    <location>
        <begin position="223"/>
        <end position="243"/>
    </location>
</feature>
<dbReference type="InterPro" id="IPR017981">
    <property type="entry name" value="GPCR_2-like_7TM"/>
</dbReference>
<keyword evidence="3 5" id="KW-1133">Transmembrane helix</keyword>
<feature type="domain" description="G-protein coupled receptors family 2 profile 2" evidence="6">
    <location>
        <begin position="7"/>
        <end position="244"/>
    </location>
</feature>
<keyword evidence="4 5" id="KW-0472">Membrane</keyword>
<keyword evidence="8" id="KW-1185">Reference proteome</keyword>
<dbReference type="Proteomes" id="UP001497623">
    <property type="component" value="Unassembled WGS sequence"/>
</dbReference>
<dbReference type="InterPro" id="IPR000832">
    <property type="entry name" value="GPCR_2_secretin-like"/>
</dbReference>
<evidence type="ECO:0000256" key="2">
    <source>
        <dbReference type="ARBA" id="ARBA00022692"/>
    </source>
</evidence>
<dbReference type="Gene3D" id="1.20.1070.10">
    <property type="entry name" value="Rhodopsin 7-helix transmembrane proteins"/>
    <property type="match status" value="1"/>
</dbReference>
<dbReference type="GO" id="GO:0005886">
    <property type="term" value="C:plasma membrane"/>
    <property type="evidence" value="ECO:0007669"/>
    <property type="project" value="TreeGrafter"/>
</dbReference>
<feature type="transmembrane region" description="Helical" evidence="5">
    <location>
        <begin position="50"/>
        <end position="71"/>
    </location>
</feature>
<sequence>MEYDETLTIISRIGCSMSIICLVFSIIVLSKIINEKNTMKTAHVTDIIHLNLSFSLLIALITLIAGLDATANAAACAIVAFVLHYFFMASFCWMGLEAANIGHFLIMKNETILTRIRYQHVLAYGLPGFIVVVTLISTGGVGYGTQQYCWLSTDNGVIWALVAPASLILTFNMIIIVWVLRIITAEAVQRETQTHGVRHNVTKLRVSLTEEERRSAKRNMRRLLMLTVLLGPTWLLGFLSSFFG</sequence>
<comment type="caution">
    <text evidence="7">The sequence shown here is derived from an EMBL/GenBank/DDBJ whole genome shotgun (WGS) entry which is preliminary data.</text>
</comment>
<feature type="transmembrane region" description="Helical" evidence="5">
    <location>
        <begin position="77"/>
        <end position="100"/>
    </location>
</feature>
<dbReference type="PROSITE" id="PS50261">
    <property type="entry name" value="G_PROTEIN_RECEP_F2_4"/>
    <property type="match status" value="1"/>
</dbReference>
<dbReference type="PRINTS" id="PR00249">
    <property type="entry name" value="GPCRSECRETIN"/>
</dbReference>
<dbReference type="PANTHER" id="PTHR12011:SF347">
    <property type="entry name" value="FI21270P1-RELATED"/>
    <property type="match status" value="1"/>
</dbReference>
<proteinExistence type="predicted"/>
<evidence type="ECO:0000256" key="5">
    <source>
        <dbReference type="SAM" id="Phobius"/>
    </source>
</evidence>
<feature type="transmembrane region" description="Helical" evidence="5">
    <location>
        <begin position="6"/>
        <end position="29"/>
    </location>
</feature>
<evidence type="ECO:0000256" key="4">
    <source>
        <dbReference type="ARBA" id="ARBA00023136"/>
    </source>
</evidence>
<name>A0AAV2ST45_MEGNR</name>
<dbReference type="PANTHER" id="PTHR12011">
    <property type="entry name" value="ADHESION G-PROTEIN COUPLED RECEPTOR"/>
    <property type="match status" value="1"/>
</dbReference>
<dbReference type="GO" id="GO:0007166">
    <property type="term" value="P:cell surface receptor signaling pathway"/>
    <property type="evidence" value="ECO:0007669"/>
    <property type="project" value="InterPro"/>
</dbReference>
<dbReference type="EMBL" id="CAXKWB010115984">
    <property type="protein sequence ID" value="CAL4235818.1"/>
    <property type="molecule type" value="Genomic_DNA"/>
</dbReference>
<evidence type="ECO:0000259" key="6">
    <source>
        <dbReference type="PROSITE" id="PS50261"/>
    </source>
</evidence>
<evidence type="ECO:0000313" key="8">
    <source>
        <dbReference type="Proteomes" id="UP001497623"/>
    </source>
</evidence>
<gene>
    <name evidence="7" type="ORF">MNOR_LOCUS40126</name>
</gene>
<dbReference type="Pfam" id="PF00002">
    <property type="entry name" value="7tm_2"/>
    <property type="match status" value="1"/>
</dbReference>
<feature type="transmembrane region" description="Helical" evidence="5">
    <location>
        <begin position="156"/>
        <end position="180"/>
    </location>
</feature>
<evidence type="ECO:0000256" key="1">
    <source>
        <dbReference type="ARBA" id="ARBA00004141"/>
    </source>
</evidence>
<keyword evidence="2 5" id="KW-0812">Transmembrane</keyword>
<comment type="subcellular location">
    <subcellularLocation>
        <location evidence="1">Membrane</location>
        <topology evidence="1">Multi-pass membrane protein</topology>
    </subcellularLocation>
</comment>
<organism evidence="7 8">
    <name type="scientific">Meganyctiphanes norvegica</name>
    <name type="common">Northern krill</name>
    <name type="synonym">Thysanopoda norvegica</name>
    <dbReference type="NCBI Taxonomy" id="48144"/>
    <lineage>
        <taxon>Eukaryota</taxon>
        <taxon>Metazoa</taxon>
        <taxon>Ecdysozoa</taxon>
        <taxon>Arthropoda</taxon>
        <taxon>Crustacea</taxon>
        <taxon>Multicrustacea</taxon>
        <taxon>Malacostraca</taxon>
        <taxon>Eumalacostraca</taxon>
        <taxon>Eucarida</taxon>
        <taxon>Euphausiacea</taxon>
        <taxon>Euphausiidae</taxon>
        <taxon>Meganyctiphanes</taxon>
    </lineage>
</organism>
<evidence type="ECO:0000313" key="7">
    <source>
        <dbReference type="EMBL" id="CAL4235818.1"/>
    </source>
</evidence>
<dbReference type="GO" id="GO:0004930">
    <property type="term" value="F:G protein-coupled receptor activity"/>
    <property type="evidence" value="ECO:0007669"/>
    <property type="project" value="InterPro"/>
</dbReference>
<feature type="non-terminal residue" evidence="7">
    <location>
        <position position="244"/>
    </location>
</feature>
<protein>
    <recommendedName>
        <fullName evidence="6">G-protein coupled receptors family 2 profile 2 domain-containing protein</fullName>
    </recommendedName>
</protein>
<feature type="transmembrane region" description="Helical" evidence="5">
    <location>
        <begin position="121"/>
        <end position="144"/>
    </location>
</feature>
<reference evidence="7 8" key="1">
    <citation type="submission" date="2024-05" db="EMBL/GenBank/DDBJ databases">
        <authorList>
            <person name="Wallberg A."/>
        </authorList>
    </citation>
    <scope>NUCLEOTIDE SEQUENCE [LARGE SCALE GENOMIC DNA]</scope>
</reference>
<dbReference type="AlphaFoldDB" id="A0AAV2ST45"/>
<evidence type="ECO:0000256" key="3">
    <source>
        <dbReference type="ARBA" id="ARBA00022989"/>
    </source>
</evidence>